<dbReference type="InterPro" id="IPR014284">
    <property type="entry name" value="RNA_pol_sigma-70_dom"/>
</dbReference>
<evidence type="ECO:0000259" key="6">
    <source>
        <dbReference type="Pfam" id="PF04542"/>
    </source>
</evidence>
<dbReference type="Gene3D" id="1.10.10.10">
    <property type="entry name" value="Winged helix-like DNA-binding domain superfamily/Winged helix DNA-binding domain"/>
    <property type="match status" value="1"/>
</dbReference>
<evidence type="ECO:0000256" key="3">
    <source>
        <dbReference type="ARBA" id="ARBA00023082"/>
    </source>
</evidence>
<keyword evidence="3" id="KW-0731">Sigma factor</keyword>
<feature type="domain" description="RNA polymerase sigma factor 70 region 4 type 2" evidence="7">
    <location>
        <begin position="119"/>
        <end position="162"/>
    </location>
</feature>
<dbReference type="Pfam" id="PF04542">
    <property type="entry name" value="Sigma70_r2"/>
    <property type="match status" value="1"/>
</dbReference>
<dbReference type="GO" id="GO:0003677">
    <property type="term" value="F:DNA binding"/>
    <property type="evidence" value="ECO:0007669"/>
    <property type="project" value="UniProtKB-KW"/>
</dbReference>
<organism evidence="8 9">
    <name type="scientific">Evansella caseinilytica</name>
    <dbReference type="NCBI Taxonomy" id="1503961"/>
    <lineage>
        <taxon>Bacteria</taxon>
        <taxon>Bacillati</taxon>
        <taxon>Bacillota</taxon>
        <taxon>Bacilli</taxon>
        <taxon>Bacillales</taxon>
        <taxon>Bacillaceae</taxon>
        <taxon>Evansella</taxon>
    </lineage>
</organism>
<dbReference type="GO" id="GO:0016987">
    <property type="term" value="F:sigma factor activity"/>
    <property type="evidence" value="ECO:0007669"/>
    <property type="project" value="UniProtKB-KW"/>
</dbReference>
<dbReference type="STRING" id="1503961.SAMN05421736_1295"/>
<evidence type="ECO:0000256" key="4">
    <source>
        <dbReference type="ARBA" id="ARBA00023125"/>
    </source>
</evidence>
<dbReference type="EMBL" id="FNPI01000029">
    <property type="protein sequence ID" value="SDZ67077.1"/>
    <property type="molecule type" value="Genomic_DNA"/>
</dbReference>
<dbReference type="PANTHER" id="PTHR43133">
    <property type="entry name" value="RNA POLYMERASE ECF-TYPE SIGMA FACTO"/>
    <property type="match status" value="1"/>
</dbReference>
<dbReference type="InterPro" id="IPR039425">
    <property type="entry name" value="RNA_pol_sigma-70-like"/>
</dbReference>
<dbReference type="SUPFAM" id="SSF88946">
    <property type="entry name" value="Sigma2 domain of RNA polymerase sigma factors"/>
    <property type="match status" value="1"/>
</dbReference>
<dbReference type="AlphaFoldDB" id="A0A1H3UXJ3"/>
<evidence type="ECO:0000259" key="7">
    <source>
        <dbReference type="Pfam" id="PF08281"/>
    </source>
</evidence>
<dbReference type="NCBIfam" id="TIGR02937">
    <property type="entry name" value="sigma70-ECF"/>
    <property type="match status" value="1"/>
</dbReference>
<accession>A0A1H3UXJ3</accession>
<dbReference type="Proteomes" id="UP000198935">
    <property type="component" value="Unassembled WGS sequence"/>
</dbReference>
<comment type="similarity">
    <text evidence="1">Belongs to the sigma-70 factor family. ECF subfamily.</text>
</comment>
<evidence type="ECO:0000313" key="8">
    <source>
        <dbReference type="EMBL" id="SDZ67077.1"/>
    </source>
</evidence>
<keyword evidence="5" id="KW-0804">Transcription</keyword>
<dbReference type="InterPro" id="IPR013325">
    <property type="entry name" value="RNA_pol_sigma_r2"/>
</dbReference>
<dbReference type="Pfam" id="PF08281">
    <property type="entry name" value="Sigma70_r4_2"/>
    <property type="match status" value="1"/>
</dbReference>
<feature type="domain" description="RNA polymerase sigma-70 region 2" evidence="6">
    <location>
        <begin position="17"/>
        <end position="84"/>
    </location>
</feature>
<evidence type="ECO:0000256" key="2">
    <source>
        <dbReference type="ARBA" id="ARBA00023015"/>
    </source>
</evidence>
<dbReference type="GO" id="GO:0006352">
    <property type="term" value="P:DNA-templated transcription initiation"/>
    <property type="evidence" value="ECO:0007669"/>
    <property type="project" value="InterPro"/>
</dbReference>
<dbReference type="SUPFAM" id="SSF88659">
    <property type="entry name" value="Sigma3 and sigma4 domains of RNA polymerase sigma factors"/>
    <property type="match status" value="1"/>
</dbReference>
<sequence length="257" mass="29760">MNTKRFAAEDDTPFDYLIAPYYQNIRKYCFALTQSAWEAEDLMQDTLMKLYLAWKKQPDREISKSFLYRIAKNTWIDQKRKSSRAMEALGIQGEDIEAIGRDSNELHIREALEILAEFLSTKQFVIVLLMDIFQFTAKETAKMIRDTETTVHTSLHRSRKKLQRCVHFTKTTDNHGGKKAAYSNACQGTMTPHLFETFMTGFKMRNPQLIYEAYLSLSVQGIQVNKVQSFGSSICFQFKDPDGNVLTICERLVEVFV</sequence>
<dbReference type="InterPro" id="IPR013249">
    <property type="entry name" value="RNA_pol_sigma70_r4_t2"/>
</dbReference>
<proteinExistence type="inferred from homology"/>
<protein>
    <submittedName>
        <fullName evidence="8">RNA polymerase sigma-70 factor, ECF subfamily</fullName>
    </submittedName>
</protein>
<gene>
    <name evidence="8" type="ORF">SAMN05421736_1295</name>
</gene>
<evidence type="ECO:0000313" key="9">
    <source>
        <dbReference type="Proteomes" id="UP000198935"/>
    </source>
</evidence>
<reference evidence="9" key="1">
    <citation type="submission" date="2016-10" db="EMBL/GenBank/DDBJ databases">
        <authorList>
            <person name="Varghese N."/>
            <person name="Submissions S."/>
        </authorList>
    </citation>
    <scope>NUCLEOTIDE SEQUENCE [LARGE SCALE GENOMIC DNA]</scope>
    <source>
        <strain evidence="9">SP</strain>
    </source>
</reference>
<dbReference type="PANTHER" id="PTHR43133:SF8">
    <property type="entry name" value="RNA POLYMERASE SIGMA FACTOR HI_1459-RELATED"/>
    <property type="match status" value="1"/>
</dbReference>
<dbReference type="InterPro" id="IPR013324">
    <property type="entry name" value="RNA_pol_sigma_r3/r4-like"/>
</dbReference>
<evidence type="ECO:0000256" key="5">
    <source>
        <dbReference type="ARBA" id="ARBA00023163"/>
    </source>
</evidence>
<dbReference type="InterPro" id="IPR007627">
    <property type="entry name" value="RNA_pol_sigma70_r2"/>
</dbReference>
<dbReference type="InterPro" id="IPR036388">
    <property type="entry name" value="WH-like_DNA-bd_sf"/>
</dbReference>
<dbReference type="Gene3D" id="1.10.1740.10">
    <property type="match status" value="1"/>
</dbReference>
<keyword evidence="2" id="KW-0805">Transcription regulation</keyword>
<keyword evidence="4" id="KW-0238">DNA-binding</keyword>
<keyword evidence="9" id="KW-1185">Reference proteome</keyword>
<evidence type="ECO:0000256" key="1">
    <source>
        <dbReference type="ARBA" id="ARBA00010641"/>
    </source>
</evidence>
<name>A0A1H3UXJ3_9BACI</name>